<dbReference type="EMBL" id="LN831302">
    <property type="protein sequence ID" value="CQH58215.1"/>
    <property type="molecule type" value="Genomic_DNA"/>
</dbReference>
<keyword evidence="3" id="KW-1185">Reference proteome</keyword>
<name>A0A0U5H166_9EURY</name>
<evidence type="ECO:0000259" key="1">
    <source>
        <dbReference type="Pfam" id="PF10006"/>
    </source>
</evidence>
<dbReference type="RefSeq" id="WP_059057125.1">
    <property type="nucleotide sequence ID" value="NZ_CEML01000001.1"/>
</dbReference>
<dbReference type="Proteomes" id="UP000066737">
    <property type="component" value="Chromosome I"/>
</dbReference>
<sequence length="92" mass="10251">MATTTDWHAHLSETGVPLDRERELLDVRELGPPDPLVETLETLPDLADDVVLVQVNDRAPQHLYPKLDDRGYEYATVEADNAVVTGIWDADA</sequence>
<proteinExistence type="predicted"/>
<dbReference type="OrthoDB" id="103554at2157"/>
<dbReference type="KEGG" id="hhb:Hhub_2700"/>
<dbReference type="SUPFAM" id="SSF64307">
    <property type="entry name" value="SirA-like"/>
    <property type="match status" value="1"/>
</dbReference>
<dbReference type="AlphaFoldDB" id="A0A0U5H166"/>
<dbReference type="InterPro" id="IPR018720">
    <property type="entry name" value="DUF2249"/>
</dbReference>
<feature type="domain" description="DUF2249" evidence="1">
    <location>
        <begin position="25"/>
        <end position="83"/>
    </location>
</feature>
<dbReference type="InterPro" id="IPR036868">
    <property type="entry name" value="TusA-like_sf"/>
</dbReference>
<protein>
    <submittedName>
        <fullName evidence="2">DUF2249 family protein</fullName>
    </submittedName>
</protein>
<dbReference type="GeneID" id="26659332"/>
<accession>A0A0U5H166</accession>
<gene>
    <name evidence="2" type="ORF">HHUB_2700</name>
</gene>
<dbReference type="Pfam" id="PF10006">
    <property type="entry name" value="DUF2249"/>
    <property type="match status" value="1"/>
</dbReference>
<evidence type="ECO:0000313" key="3">
    <source>
        <dbReference type="Proteomes" id="UP000066737"/>
    </source>
</evidence>
<evidence type="ECO:0000313" key="2">
    <source>
        <dbReference type="EMBL" id="CQH58215.1"/>
    </source>
</evidence>
<reference evidence="3" key="1">
    <citation type="journal article" date="2016" name="Environ. Microbiol.">
        <title>The complete genome of a viable archaeum isolated from 123-million-year-old rock salt.</title>
        <authorList>
            <person name="Jaakkola S.T."/>
            <person name="Pfeiffer F."/>
            <person name="Ravantti J.J."/>
            <person name="Guo Q."/>
            <person name="Liu Y."/>
            <person name="Chen X."/>
            <person name="Ma H."/>
            <person name="Yang C."/>
            <person name="Oksanen H.M."/>
            <person name="Bamford D.H."/>
        </authorList>
    </citation>
    <scope>NUCLEOTIDE SEQUENCE</scope>
    <source>
        <strain evidence="3">JI20-1</strain>
    </source>
</reference>
<organism evidence="2 3">
    <name type="scientific">Halobacterium hubeiense</name>
    <dbReference type="NCBI Taxonomy" id="1407499"/>
    <lineage>
        <taxon>Archaea</taxon>
        <taxon>Methanobacteriati</taxon>
        <taxon>Methanobacteriota</taxon>
        <taxon>Stenosarchaea group</taxon>
        <taxon>Halobacteria</taxon>
        <taxon>Halobacteriales</taxon>
        <taxon>Halobacteriaceae</taxon>
        <taxon>Halobacterium</taxon>
    </lineage>
</organism>